<dbReference type="InterPro" id="IPR004925">
    <property type="entry name" value="HpaB/PvcC/4-BUDH"/>
</dbReference>
<evidence type="ECO:0000313" key="9">
    <source>
        <dbReference type="Proteomes" id="UP000633219"/>
    </source>
</evidence>
<name>A0A936YVN8_9HYPH</name>
<evidence type="ECO:0000259" key="6">
    <source>
        <dbReference type="Pfam" id="PF03241"/>
    </source>
</evidence>
<dbReference type="PANTHER" id="PTHR36117:SF3">
    <property type="entry name" value="4-HYDROXYPHENYLACETATE 3-MONOOXYGENASE-RELATED"/>
    <property type="match status" value="1"/>
</dbReference>
<comment type="similarity">
    <text evidence="4">Belongs to the FADH(2)-utilizing monooxygenase family.</text>
</comment>
<evidence type="ECO:0000256" key="3">
    <source>
        <dbReference type="ARBA" id="ARBA00023002"/>
    </source>
</evidence>
<dbReference type="PIRSF" id="PIRSF000331">
    <property type="entry name" value="HpaA_HpaB"/>
    <property type="match status" value="1"/>
</dbReference>
<accession>A0A936YVN8</accession>
<evidence type="ECO:0000259" key="7">
    <source>
        <dbReference type="Pfam" id="PF11794"/>
    </source>
</evidence>
<dbReference type="AlphaFoldDB" id="A0A936YVN8"/>
<keyword evidence="1" id="KW-0285">Flavoprotein</keyword>
<keyword evidence="2 5" id="KW-0274">FAD</keyword>
<comment type="caution">
    <text evidence="8">The sequence shown here is derived from an EMBL/GenBank/DDBJ whole genome shotgun (WGS) entry which is preliminary data.</text>
</comment>
<feature type="binding site" evidence="5">
    <location>
        <begin position="153"/>
        <end position="155"/>
    </location>
    <ligand>
        <name>FAD</name>
        <dbReference type="ChEBI" id="CHEBI:57692"/>
    </ligand>
</feature>
<dbReference type="InterPro" id="IPR046373">
    <property type="entry name" value="Acyl-CoA_Oxase/DH_mid-dom_sf"/>
</dbReference>
<dbReference type="InterPro" id="IPR024719">
    <property type="entry name" value="HpaB/PvcC/4-BUDH_C"/>
</dbReference>
<dbReference type="SUPFAM" id="SSF47203">
    <property type="entry name" value="Acyl-CoA dehydrogenase C-terminal domain-like"/>
    <property type="match status" value="1"/>
</dbReference>
<reference evidence="8" key="1">
    <citation type="submission" date="2021-01" db="EMBL/GenBank/DDBJ databases">
        <title>Rhizobium sp. strain KVB221 16S ribosomal RNA gene Genome sequencing and assembly.</title>
        <authorList>
            <person name="Kang M."/>
        </authorList>
    </citation>
    <scope>NUCLEOTIDE SEQUENCE</scope>
    <source>
        <strain evidence="8">KVB221</strain>
    </source>
</reference>
<dbReference type="RefSeq" id="WP_201662272.1">
    <property type="nucleotide sequence ID" value="NZ_JAEQNC010000012.1"/>
</dbReference>
<dbReference type="InterPro" id="IPR024677">
    <property type="entry name" value="HpaB/PvcC"/>
</dbReference>
<dbReference type="Gene3D" id="1.20.140.10">
    <property type="entry name" value="Butyryl-CoA Dehydrogenase, subunit A, domain 3"/>
    <property type="match status" value="1"/>
</dbReference>
<keyword evidence="3" id="KW-0560">Oxidoreductase</keyword>
<proteinExistence type="inferred from homology"/>
<feature type="domain" description="HpaB/PvcC/4-BUDH C-terminal" evidence="6">
    <location>
        <begin position="285"/>
        <end position="484"/>
    </location>
</feature>
<dbReference type="FunFam" id="2.40.110.10:FF:000026">
    <property type="entry name" value="4-hydroxyphenylacetate 3-monooxygenase oxygenase component"/>
    <property type="match status" value="1"/>
</dbReference>
<feature type="binding site" evidence="5">
    <location>
        <position position="194"/>
    </location>
    <ligand>
        <name>FAD</name>
        <dbReference type="ChEBI" id="CHEBI:57692"/>
    </ligand>
</feature>
<dbReference type="PANTHER" id="PTHR36117">
    <property type="entry name" value="4-HYDROXYPHENYLACETATE 3-MONOOXYGENASE-RELATED"/>
    <property type="match status" value="1"/>
</dbReference>
<gene>
    <name evidence="8" type="ORF">JJB09_19665</name>
</gene>
<evidence type="ECO:0000256" key="2">
    <source>
        <dbReference type="ARBA" id="ARBA00022827"/>
    </source>
</evidence>
<keyword evidence="9" id="KW-1185">Reference proteome</keyword>
<evidence type="ECO:0000256" key="1">
    <source>
        <dbReference type="ARBA" id="ARBA00022630"/>
    </source>
</evidence>
<evidence type="ECO:0000256" key="5">
    <source>
        <dbReference type="PIRSR" id="PIRSR000331-2"/>
    </source>
</evidence>
<dbReference type="InterPro" id="IPR024674">
    <property type="entry name" value="HpaB/PvcC/4-BUDH_N"/>
</dbReference>
<dbReference type="Pfam" id="PF11794">
    <property type="entry name" value="HpaB_N"/>
    <property type="match status" value="1"/>
</dbReference>
<dbReference type="SUPFAM" id="SSF56645">
    <property type="entry name" value="Acyl-CoA dehydrogenase NM domain-like"/>
    <property type="match status" value="1"/>
</dbReference>
<dbReference type="GO" id="GO:0016627">
    <property type="term" value="F:oxidoreductase activity, acting on the CH-CH group of donors"/>
    <property type="evidence" value="ECO:0007669"/>
    <property type="project" value="InterPro"/>
</dbReference>
<dbReference type="PIRSF" id="PIRSF500125">
    <property type="entry name" value="4_HPA_large"/>
    <property type="match status" value="1"/>
</dbReference>
<dbReference type="EMBL" id="JAEQNC010000012">
    <property type="protein sequence ID" value="MBL0374247.1"/>
    <property type="molecule type" value="Genomic_DNA"/>
</dbReference>
<dbReference type="Gene3D" id="2.40.110.10">
    <property type="entry name" value="Butyryl-CoA Dehydrogenase, subunit A, domain 2"/>
    <property type="match status" value="1"/>
</dbReference>
<dbReference type="InterPro" id="IPR036250">
    <property type="entry name" value="AcylCo_DH-like_C"/>
</dbReference>
<evidence type="ECO:0000313" key="8">
    <source>
        <dbReference type="EMBL" id="MBL0374247.1"/>
    </source>
</evidence>
<organism evidence="8 9">
    <name type="scientific">Rhizobium setariae</name>
    <dbReference type="NCBI Taxonomy" id="2801340"/>
    <lineage>
        <taxon>Bacteria</taxon>
        <taxon>Pseudomonadati</taxon>
        <taxon>Pseudomonadota</taxon>
        <taxon>Alphaproteobacteria</taxon>
        <taxon>Hyphomicrobiales</taxon>
        <taxon>Rhizobiaceae</taxon>
        <taxon>Rhizobium/Agrobacterium group</taxon>
        <taxon>Rhizobium</taxon>
    </lineage>
</organism>
<sequence>MLQTHQTIPMPPNGDAFLESLRDGREVWIYGERVKDVTTHPAFRNSGRSLARLYDAMHDPVLGRRILVPTDTGNGGMTHAFFKNPHTKDDLRAGREAILAWQELVFGWMGRTPDYKASLLTKLGAHPEFFGEYADNARAWYRKAQEGVLHMAHAIVNPPVDRHRPFDEVNDVYVHVEKETDKGLIVSGAKVVATGAPHTQYLFVSHLGAPTTKKEFSLAFIVPTNTPGTKLLCRGSYEYNAAVATSPFDYPLSSRLDENDAILIFDKALIPWENVIVYDVDTINKFESSTGWEARAILQASTRMSVKMDFLAGALSKALDITGAGKFRGVEAALGEVINWRNLVTGIRDGMIENAKPGFGGSMLPCKEYGLAYAAMAPKLYSRIRELVETVVASGLIYLNSNAVDLKTPEIRPYLERYLRGSNGLTVDDRSKTMKLLWDAIGSEFGARHELYELNYFGAPELLHLGVLQGARSGGELDRMRSLVETCMNQYDVNGWTAQDFISPTDVTTIRSR</sequence>
<dbReference type="InterPro" id="IPR009100">
    <property type="entry name" value="AcylCoA_DH/oxidase_NM_dom_sf"/>
</dbReference>
<protein>
    <submittedName>
        <fullName evidence="8">Pyoverdin chromophore biosynthetic protein pvcC</fullName>
    </submittedName>
</protein>
<dbReference type="Proteomes" id="UP000633219">
    <property type="component" value="Unassembled WGS sequence"/>
</dbReference>
<dbReference type="Gene3D" id="1.10.3140.10">
    <property type="entry name" value="4-hydroxybutyryl-coa dehydratase, domain 1"/>
    <property type="match status" value="1"/>
</dbReference>
<dbReference type="Pfam" id="PF03241">
    <property type="entry name" value="HpaB"/>
    <property type="match status" value="1"/>
</dbReference>
<evidence type="ECO:0000256" key="4">
    <source>
        <dbReference type="ARBA" id="ARBA00061227"/>
    </source>
</evidence>
<feature type="domain" description="HpaB/PvcC/4-BUDH N-terminal" evidence="7">
    <location>
        <begin position="14"/>
        <end position="276"/>
    </location>
</feature>